<organism evidence="1 2">
    <name type="scientific">Funneliformis mosseae</name>
    <name type="common">Endomycorrhizal fungus</name>
    <name type="synonym">Glomus mosseae</name>
    <dbReference type="NCBI Taxonomy" id="27381"/>
    <lineage>
        <taxon>Eukaryota</taxon>
        <taxon>Fungi</taxon>
        <taxon>Fungi incertae sedis</taxon>
        <taxon>Mucoromycota</taxon>
        <taxon>Glomeromycotina</taxon>
        <taxon>Glomeromycetes</taxon>
        <taxon>Glomerales</taxon>
        <taxon>Glomeraceae</taxon>
        <taxon>Funneliformis</taxon>
    </lineage>
</organism>
<name>A0A9N9NJE3_FUNMO</name>
<accession>A0A9N9NJE3</accession>
<evidence type="ECO:0000313" key="2">
    <source>
        <dbReference type="Proteomes" id="UP000789375"/>
    </source>
</evidence>
<protein>
    <submittedName>
        <fullName evidence="1">14129_t:CDS:1</fullName>
    </submittedName>
</protein>
<comment type="caution">
    <text evidence="1">The sequence shown here is derived from an EMBL/GenBank/DDBJ whole genome shotgun (WGS) entry which is preliminary data.</text>
</comment>
<dbReference type="AlphaFoldDB" id="A0A9N9NJE3"/>
<proteinExistence type="predicted"/>
<dbReference type="EMBL" id="CAJVPP010020004">
    <property type="protein sequence ID" value="CAG8739369.1"/>
    <property type="molecule type" value="Genomic_DNA"/>
</dbReference>
<feature type="non-terminal residue" evidence="1">
    <location>
        <position position="1"/>
    </location>
</feature>
<keyword evidence="2" id="KW-1185">Reference proteome</keyword>
<gene>
    <name evidence="1" type="ORF">FMOSSE_LOCUS16055</name>
</gene>
<reference evidence="1" key="1">
    <citation type="submission" date="2021-06" db="EMBL/GenBank/DDBJ databases">
        <authorList>
            <person name="Kallberg Y."/>
            <person name="Tangrot J."/>
            <person name="Rosling A."/>
        </authorList>
    </citation>
    <scope>NUCLEOTIDE SEQUENCE</scope>
    <source>
        <strain evidence="1">87-6 pot B 2015</strain>
    </source>
</reference>
<dbReference type="Proteomes" id="UP000789375">
    <property type="component" value="Unassembled WGS sequence"/>
</dbReference>
<sequence>RLATPSRKGRKTSWVRIGTDFWLDRLEPVVSLFVATYKGNLDVDFWSMIIYKISLS</sequence>
<evidence type="ECO:0000313" key="1">
    <source>
        <dbReference type="EMBL" id="CAG8739369.1"/>
    </source>
</evidence>